<evidence type="ECO:0000313" key="1">
    <source>
        <dbReference type="EMBL" id="MBO3269791.1"/>
    </source>
</evidence>
<protein>
    <submittedName>
        <fullName evidence="1">Uncharacterized protein</fullName>
    </submittedName>
</protein>
<gene>
    <name evidence="1" type="ORF">J4D97_03940</name>
</gene>
<name>A0ABS3T817_9BACT</name>
<dbReference type="EMBL" id="JAGETX010000001">
    <property type="protein sequence ID" value="MBO3269791.1"/>
    <property type="molecule type" value="Genomic_DNA"/>
</dbReference>
<dbReference type="RefSeq" id="WP_208306433.1">
    <property type="nucleotide sequence ID" value="NZ_JAGETX010000001.1"/>
</dbReference>
<organism evidence="1 2">
    <name type="scientific">Hymenobacter defluvii</name>
    <dbReference type="NCBI Taxonomy" id="2054411"/>
    <lineage>
        <taxon>Bacteria</taxon>
        <taxon>Pseudomonadati</taxon>
        <taxon>Bacteroidota</taxon>
        <taxon>Cytophagia</taxon>
        <taxon>Cytophagales</taxon>
        <taxon>Hymenobacteraceae</taxon>
        <taxon>Hymenobacter</taxon>
    </lineage>
</organism>
<sequence length="91" mass="10515">MKSPWYILCCVVLLPEVGQAQERYNRWDARPAPNISTISAEERGKKVLLIKARQDSLNAIKRFKQDSLRIIAIASTQTRLQRGVKQRIKDH</sequence>
<keyword evidence="2" id="KW-1185">Reference proteome</keyword>
<dbReference type="Proteomes" id="UP000670527">
    <property type="component" value="Unassembled WGS sequence"/>
</dbReference>
<accession>A0ABS3T817</accession>
<proteinExistence type="predicted"/>
<reference evidence="1 2" key="1">
    <citation type="submission" date="2021-03" db="EMBL/GenBank/DDBJ databases">
        <authorList>
            <person name="Kim M.K."/>
        </authorList>
    </citation>
    <scope>NUCLEOTIDE SEQUENCE [LARGE SCALE GENOMIC DNA]</scope>
    <source>
        <strain evidence="1 2">BT507</strain>
    </source>
</reference>
<evidence type="ECO:0000313" key="2">
    <source>
        <dbReference type="Proteomes" id="UP000670527"/>
    </source>
</evidence>
<comment type="caution">
    <text evidence="1">The sequence shown here is derived from an EMBL/GenBank/DDBJ whole genome shotgun (WGS) entry which is preliminary data.</text>
</comment>